<reference evidence="3 5" key="2">
    <citation type="submission" date="2019-05" db="EMBL/GenBank/DDBJ databases">
        <authorList>
            <person name="Farhan Ul Haque M."/>
        </authorList>
    </citation>
    <scope>NUCLEOTIDE SEQUENCE [LARGE SCALE GENOMIC DNA]</scope>
    <source>
        <strain evidence="3">2</strain>
    </source>
</reference>
<evidence type="ECO:0000313" key="2">
    <source>
        <dbReference type="EMBL" id="VFU10804.1"/>
    </source>
</evidence>
<evidence type="ECO:0000313" key="4">
    <source>
        <dbReference type="Proteomes" id="UP000294360"/>
    </source>
</evidence>
<name>A0A4U8Z5K8_METTU</name>
<dbReference type="Proteomes" id="UP000294360">
    <property type="component" value="Chromosome"/>
</dbReference>
<dbReference type="Proteomes" id="UP000485880">
    <property type="component" value="Unassembled WGS sequence"/>
</dbReference>
<dbReference type="EMBL" id="CABFMQ020000086">
    <property type="protein sequence ID" value="VTZ50774.1"/>
    <property type="molecule type" value="Genomic_DNA"/>
</dbReference>
<evidence type="ECO:0000256" key="1">
    <source>
        <dbReference type="SAM" id="SignalP"/>
    </source>
</evidence>
<dbReference type="AlphaFoldDB" id="A0A4U8Z5K8"/>
<gene>
    <name evidence="3" type="ORF">MPC4_290021</name>
    <name evidence="2" type="ORF">MTUNDRAET4_3923</name>
</gene>
<organism evidence="2 4">
    <name type="scientific">Methylocella tundrae</name>
    <dbReference type="NCBI Taxonomy" id="227605"/>
    <lineage>
        <taxon>Bacteria</taxon>
        <taxon>Pseudomonadati</taxon>
        <taxon>Pseudomonadota</taxon>
        <taxon>Alphaproteobacteria</taxon>
        <taxon>Hyphomicrobiales</taxon>
        <taxon>Beijerinckiaceae</taxon>
        <taxon>Methylocella</taxon>
    </lineage>
</organism>
<reference evidence="2 4" key="1">
    <citation type="submission" date="2019-03" db="EMBL/GenBank/DDBJ databases">
        <authorList>
            <person name="Kox A.R. M."/>
        </authorList>
    </citation>
    <scope>NUCLEOTIDE SEQUENCE [LARGE SCALE GENOMIC DNA]</scope>
    <source>
        <strain evidence="2">MTUNDRAET4 annotated genome</strain>
    </source>
</reference>
<dbReference type="KEGG" id="mtun:MTUNDRAET4_3923"/>
<evidence type="ECO:0000313" key="5">
    <source>
        <dbReference type="Proteomes" id="UP000485880"/>
    </source>
</evidence>
<keyword evidence="1" id="KW-0732">Signal</keyword>
<accession>A0A4U8Z5K8</accession>
<sequence>MNRRAFVTSGLLSAGFLAIAAGAAHALTGVAPPDHARQTGDQDVEKAWWRRHWGWRRRWRWRRRW</sequence>
<feature type="chain" id="PRO_5044609845" description="Protamine-2 (Modular protein)" evidence="1">
    <location>
        <begin position="27"/>
        <end position="65"/>
    </location>
</feature>
<keyword evidence="5" id="KW-1185">Reference proteome</keyword>
<protein>
    <recommendedName>
        <fullName evidence="6">Protamine-2 (Modular protein)</fullName>
    </recommendedName>
</protein>
<evidence type="ECO:0008006" key="6">
    <source>
        <dbReference type="Google" id="ProtNLM"/>
    </source>
</evidence>
<dbReference type="RefSeq" id="WP_134491693.1">
    <property type="nucleotide sequence ID" value="NZ_CABFMQ020000086.1"/>
</dbReference>
<proteinExistence type="predicted"/>
<evidence type="ECO:0000313" key="3">
    <source>
        <dbReference type="EMBL" id="VTZ50774.1"/>
    </source>
</evidence>
<feature type="signal peptide" evidence="1">
    <location>
        <begin position="1"/>
        <end position="26"/>
    </location>
</feature>
<dbReference type="EMBL" id="LR536450">
    <property type="protein sequence ID" value="VFU10804.1"/>
    <property type="molecule type" value="Genomic_DNA"/>
</dbReference>